<evidence type="ECO:0000256" key="4">
    <source>
        <dbReference type="HAMAP-Rule" id="MF_01468"/>
    </source>
</evidence>
<evidence type="ECO:0000313" key="6">
    <source>
        <dbReference type="EMBL" id="BCS80587.1"/>
    </source>
</evidence>
<sequence length="128" mass="15227">MLNPLTYAYVGDAVYEQFIRTKMVEENPNLTPHLYHLRSIMYVKAENQAKAMRHIWDILTEEEKIIVKRGRNAKSKTIPKNSNVIDYKFATAFECLVGYLYLQGKNERLYFILNTVYEMLTNERRKKQ</sequence>
<dbReference type="EMBL" id="AP024480">
    <property type="protein sequence ID" value="BCS80587.1"/>
    <property type="molecule type" value="Genomic_DNA"/>
</dbReference>
<keyword evidence="3 4" id="KW-0378">Hydrolase</keyword>
<dbReference type="InterPro" id="IPR008226">
    <property type="entry name" value="Mini3_fam"/>
</dbReference>
<comment type="subunit">
    <text evidence="4">Homodimer.</text>
</comment>
<evidence type="ECO:0000259" key="5">
    <source>
        <dbReference type="Pfam" id="PF00636"/>
    </source>
</evidence>
<keyword evidence="2 4" id="KW-0255">Endonuclease</keyword>
<dbReference type="PANTHER" id="PTHR34276">
    <property type="entry name" value="MINI-RIBONUCLEASE 3"/>
    <property type="match status" value="1"/>
</dbReference>
<evidence type="ECO:0000256" key="1">
    <source>
        <dbReference type="ARBA" id="ARBA00022722"/>
    </source>
</evidence>
<keyword evidence="4" id="KW-0699">rRNA-binding</keyword>
<dbReference type="InterPro" id="IPR000999">
    <property type="entry name" value="RNase_III_dom"/>
</dbReference>
<keyword evidence="4" id="KW-0460">Magnesium</keyword>
<keyword evidence="4" id="KW-0963">Cytoplasm</keyword>
<keyword evidence="1 4" id="KW-0540">Nuclease</keyword>
<keyword evidence="4" id="KW-0694">RNA-binding</keyword>
<comment type="function">
    <text evidence="4">Involved in correct processing of both the 5' and 3' ends of 23S rRNA precursor. Processes 30S rRNA precursor transcript even in absence of ribonuclease 3 (Rnc); Rnc processes 30S rRNA into smaller rRNA precursors.</text>
</comment>
<name>A0ABN6E5R7_9FIRM</name>
<dbReference type="SUPFAM" id="SSF69065">
    <property type="entry name" value="RNase III domain-like"/>
    <property type="match status" value="1"/>
</dbReference>
<gene>
    <name evidence="4 6" type="primary">mrnC</name>
    <name evidence="6" type="ORF">CaldiYA01_05470</name>
</gene>
<feature type="active site" evidence="4">
    <location>
        <position position="12"/>
    </location>
</feature>
<keyword evidence="4" id="KW-0698">rRNA processing</keyword>
<dbReference type="RefSeq" id="WP_207181072.1">
    <property type="nucleotide sequence ID" value="NZ_AP024480.1"/>
</dbReference>
<evidence type="ECO:0000256" key="2">
    <source>
        <dbReference type="ARBA" id="ARBA00022759"/>
    </source>
</evidence>
<protein>
    <recommendedName>
        <fullName evidence="4">Mini-ribonuclease 3</fullName>
        <shortName evidence="4">Mini-3</shortName>
        <shortName evidence="4">Mini-RNase 3</shortName>
        <ecNumber evidence="4">3.1.26.-</ecNumber>
    </recommendedName>
    <alternativeName>
        <fullName evidence="4">Mini-RNase III</fullName>
        <shortName evidence="4">Mini-III</shortName>
    </alternativeName>
</protein>
<comment type="subcellular location">
    <subcellularLocation>
        <location evidence="4">Cytoplasm</location>
    </subcellularLocation>
</comment>
<comment type="cofactor">
    <cofactor evidence="4">
        <name>Mg(2+)</name>
        <dbReference type="ChEBI" id="CHEBI:18420"/>
    </cofactor>
</comment>
<dbReference type="Pfam" id="PF00636">
    <property type="entry name" value="Ribonuclease_3"/>
    <property type="match status" value="1"/>
</dbReference>
<dbReference type="Gene3D" id="1.10.1520.10">
    <property type="entry name" value="Ribonuclease III domain"/>
    <property type="match status" value="1"/>
</dbReference>
<accession>A0ABN6E5R7</accession>
<dbReference type="Proteomes" id="UP000663623">
    <property type="component" value="Chromosome"/>
</dbReference>
<keyword evidence="4" id="KW-0690">Ribosome biogenesis</keyword>
<proteinExistence type="inferred from homology"/>
<reference evidence="6 7" key="1">
    <citation type="submission" date="2021-02" db="EMBL/GenBank/DDBJ databases">
        <title>Nitrogen-fixing ability and nitrogen fixation related genes of thermophilic fermentative bacteria in the genus Caldicellulosiruptor.</title>
        <authorList>
            <person name="Chen Y."/>
            <person name="Nishihara A."/>
            <person name="Haruta S."/>
        </authorList>
    </citation>
    <scope>NUCLEOTIDE SEQUENCE [LARGE SCALE GENOMIC DNA]</scope>
    <source>
        <strain evidence="6 7">YA01</strain>
    </source>
</reference>
<dbReference type="EC" id="3.1.26.-" evidence="4"/>
<feature type="domain" description="RNase III" evidence="5">
    <location>
        <begin position="7"/>
        <end position="104"/>
    </location>
</feature>
<dbReference type="HAMAP" id="MF_01468">
    <property type="entry name" value="RNase_Mini_III"/>
    <property type="match status" value="1"/>
</dbReference>
<evidence type="ECO:0000256" key="3">
    <source>
        <dbReference type="ARBA" id="ARBA00022801"/>
    </source>
</evidence>
<dbReference type="InterPro" id="IPR036389">
    <property type="entry name" value="RNase_III_sf"/>
</dbReference>
<comment type="similarity">
    <text evidence="4">Belongs to the MrnC RNase family.</text>
</comment>
<organism evidence="6 7">
    <name type="scientific">Caldicellulosiruptor diazotrophicus</name>
    <dbReference type="NCBI Taxonomy" id="2806205"/>
    <lineage>
        <taxon>Bacteria</taxon>
        <taxon>Bacillati</taxon>
        <taxon>Bacillota</taxon>
        <taxon>Bacillota incertae sedis</taxon>
        <taxon>Caldicellulosiruptorales</taxon>
        <taxon>Caldicellulosiruptoraceae</taxon>
        <taxon>Caldicellulosiruptor</taxon>
    </lineage>
</organism>
<keyword evidence="7" id="KW-1185">Reference proteome</keyword>
<evidence type="ECO:0000313" key="7">
    <source>
        <dbReference type="Proteomes" id="UP000663623"/>
    </source>
</evidence>
<dbReference type="PANTHER" id="PTHR34276:SF1">
    <property type="entry name" value="MINI-RIBONUCLEASE 3"/>
    <property type="match status" value="1"/>
</dbReference>
<dbReference type="PIRSF" id="PIRSF005520">
    <property type="entry name" value="UCP005520"/>
    <property type="match status" value="1"/>
</dbReference>